<keyword evidence="1" id="KW-0479">Metal-binding</keyword>
<dbReference type="Pfam" id="PF05485">
    <property type="entry name" value="THAP"/>
    <property type="match status" value="1"/>
</dbReference>
<dbReference type="SMART" id="SM00692">
    <property type="entry name" value="DM3"/>
    <property type="match status" value="1"/>
</dbReference>
<evidence type="ECO:0000259" key="7">
    <source>
        <dbReference type="PROSITE" id="PS50950"/>
    </source>
</evidence>
<dbReference type="AlphaFoldDB" id="A0A803JTL2"/>
<reference evidence="8" key="2">
    <citation type="submission" date="2021-03" db="UniProtKB">
        <authorList>
            <consortium name="Ensembl"/>
        </authorList>
    </citation>
    <scope>IDENTIFICATION</scope>
</reference>
<feature type="region of interest" description="Disordered" evidence="6">
    <location>
        <begin position="230"/>
        <end position="287"/>
    </location>
</feature>
<evidence type="ECO:0000256" key="1">
    <source>
        <dbReference type="ARBA" id="ARBA00022723"/>
    </source>
</evidence>
<organism evidence="8">
    <name type="scientific">Xenopus tropicalis</name>
    <name type="common">Western clawed frog</name>
    <name type="synonym">Silurana tropicalis</name>
    <dbReference type="NCBI Taxonomy" id="8364"/>
    <lineage>
        <taxon>Eukaryota</taxon>
        <taxon>Metazoa</taxon>
        <taxon>Chordata</taxon>
        <taxon>Craniata</taxon>
        <taxon>Vertebrata</taxon>
        <taxon>Euteleostomi</taxon>
        <taxon>Amphibia</taxon>
        <taxon>Batrachia</taxon>
        <taxon>Anura</taxon>
        <taxon>Pipoidea</taxon>
        <taxon>Pipidae</taxon>
        <taxon>Xenopodinae</taxon>
        <taxon>Xenopus</taxon>
        <taxon>Silurana</taxon>
    </lineage>
</organism>
<feature type="domain" description="THAP-type" evidence="7">
    <location>
        <begin position="1"/>
        <end position="94"/>
    </location>
</feature>
<dbReference type="GO" id="GO:0008270">
    <property type="term" value="F:zinc ion binding"/>
    <property type="evidence" value="ECO:0007669"/>
    <property type="project" value="UniProtKB-KW"/>
</dbReference>
<accession>A0A803JTL2</accession>
<dbReference type="SUPFAM" id="SSF57716">
    <property type="entry name" value="Glucocorticoid receptor-like (DNA-binding domain)"/>
    <property type="match status" value="1"/>
</dbReference>
<evidence type="ECO:0000256" key="6">
    <source>
        <dbReference type="SAM" id="MobiDB-lite"/>
    </source>
</evidence>
<protein>
    <recommendedName>
        <fullName evidence="7">THAP-type domain-containing protein</fullName>
    </recommendedName>
</protein>
<dbReference type="SMART" id="SM00980">
    <property type="entry name" value="THAP"/>
    <property type="match status" value="1"/>
</dbReference>
<proteinExistence type="predicted"/>
<dbReference type="GeneTree" id="ENSGT00940000164945"/>
<dbReference type="GO" id="GO:0003677">
    <property type="term" value="F:DNA binding"/>
    <property type="evidence" value="ECO:0007669"/>
    <property type="project" value="UniProtKB-UniRule"/>
</dbReference>
<evidence type="ECO:0000256" key="2">
    <source>
        <dbReference type="ARBA" id="ARBA00022771"/>
    </source>
</evidence>
<evidence type="ECO:0000256" key="3">
    <source>
        <dbReference type="ARBA" id="ARBA00022833"/>
    </source>
</evidence>
<dbReference type="InterPro" id="IPR006612">
    <property type="entry name" value="THAP_Znf"/>
</dbReference>
<dbReference type="PROSITE" id="PS50950">
    <property type="entry name" value="ZF_THAP"/>
    <property type="match status" value="1"/>
</dbReference>
<evidence type="ECO:0000256" key="4">
    <source>
        <dbReference type="ARBA" id="ARBA00023125"/>
    </source>
</evidence>
<dbReference type="Ensembl" id="ENSXETT00000122789">
    <property type="protein sequence ID" value="ENSXETP00000111338"/>
    <property type="gene ID" value="ENSXETG00000045593"/>
</dbReference>
<feature type="compositionally biased region" description="Polar residues" evidence="6">
    <location>
        <begin position="249"/>
        <end position="271"/>
    </location>
</feature>
<evidence type="ECO:0000313" key="8">
    <source>
        <dbReference type="Ensembl" id="ENSXETP00000111338"/>
    </source>
</evidence>
<dbReference type="PANTHER" id="PTHR31751:SF42">
    <property type="entry name" value="PROTEIN CBG10204"/>
    <property type="match status" value="1"/>
</dbReference>
<evidence type="ECO:0000256" key="5">
    <source>
        <dbReference type="PROSITE-ProRule" id="PRU00309"/>
    </source>
</evidence>
<keyword evidence="3" id="KW-0862">Zinc</keyword>
<keyword evidence="4 5" id="KW-0238">DNA-binding</keyword>
<keyword evidence="2 5" id="KW-0863">Zinc-finger</keyword>
<dbReference type="InParanoid" id="A0A803JTL2"/>
<dbReference type="PANTHER" id="PTHR31751">
    <property type="entry name" value="SI:CH211-108C17.2-RELATED-RELATED"/>
    <property type="match status" value="1"/>
</dbReference>
<sequence length="806" mass="92711">MPKCLVKNCPHKTGNKALYPEVVLHVFPRNLDRIKIWLNFTGQDFPDFDGFVQQIFSSKKIDNYRICSVHFPETSYILKGTRRLLRQDAMPTLQFDNTSFSESWMTKRPLQSFSTEVLPSTSTSLQEPCNCSCHRSDISTATQETQTDPTMFVNIPETQIPAFQRSSLAQEIVVNLDHSYARHLPVREYAQSTPHKRKSRKTLQLEITPISPGINPPILEESEEELIPMDTSDDERNDSSHGIVPLGSDSHQPVSEDLQTTFEGSTIQTPAKDQKDETYYPDTSPSNASFFIQGEETNINKSMSTEEQMVEEQKFIVFESCLDKLIYMITCQSSLGCMAKIEHIIKRFKGSLVKIRGVCFEGHNFPLWESQPMINNFAAGNLLLASSIILSGSSYQKVHDLCNIFGLKHFSESTFYRYQKRFIFPVIDLHWITERSKVKHDLTGQALCVGGDGQCDSPGHSAKYCIYTMIDLTSKKVVDFEVVQVTQSSSSVAMEKLAFELCLNRILSENLEVHIIATDRHPSIRKLMEDKFKTINHQYDVWHYAKSLRKKIAAASKKRACADLKLWHNPIINHFWWCCRRCKGNEQELREKWQSLLYHVQNKHKWKKGKKYQKCAHLPLSNDEIQTTQWLDKYSPAFANLQEIVKNDQIEKDLPHLTYFCHTGIIETYNSLSLKFRLKRIHYGIDSMEARSKLAALTHNFNVGRQQAVVKVQKHTGEAVGNIRTKMEFRKSSKRWTVRNVYETMSIEHFSVISADIIRKAKGTLSTSWIPRAPTVPANIASVPRPEKEEAVREHFSRFTKYNRNA</sequence>
<reference evidence="8" key="1">
    <citation type="journal article" date="2010" name="Science">
        <title>The genome of the Western clawed frog Xenopus tropicalis.</title>
        <authorList>
            <person name="Hellsten U."/>
            <person name="Harland R.M."/>
            <person name="Gilchrist M.J."/>
            <person name="Hendrix D."/>
            <person name="Jurka J."/>
            <person name="Kapitonov V."/>
            <person name="Ovcharenko I."/>
            <person name="Putnam N.H."/>
            <person name="Shu S."/>
            <person name="Taher L."/>
            <person name="Blitz I.L."/>
            <person name="Blumberg B."/>
            <person name="Dichmann D.S."/>
            <person name="Dubchak I."/>
            <person name="Amaya E."/>
            <person name="Detter J.C."/>
            <person name="Fletcher R."/>
            <person name="Gerhard D.S."/>
            <person name="Goodstein D."/>
            <person name="Graves T."/>
            <person name="Grigoriev I.V."/>
            <person name="Grimwood J."/>
            <person name="Kawashima T."/>
            <person name="Lindquist E."/>
            <person name="Lucas S.M."/>
            <person name="Mead P.E."/>
            <person name="Mitros T."/>
            <person name="Ogino H."/>
            <person name="Ohta Y."/>
            <person name="Poliakov A.V."/>
            <person name="Pollet N."/>
            <person name="Robert J."/>
            <person name="Salamov A."/>
            <person name="Sater A.K."/>
            <person name="Schmutz J."/>
            <person name="Terry A."/>
            <person name="Vize P.D."/>
            <person name="Warren W.C."/>
            <person name="Wells D."/>
            <person name="Wills A."/>
            <person name="Wilson R.K."/>
            <person name="Zimmerman L.B."/>
            <person name="Zorn A.M."/>
            <person name="Grainger R."/>
            <person name="Grammer T."/>
            <person name="Khokha M.K."/>
            <person name="Richardson P.M."/>
            <person name="Rokhsar D.S."/>
        </authorList>
    </citation>
    <scope>NUCLEOTIDE SEQUENCE [LARGE SCALE GENOMIC DNA]</scope>
    <source>
        <strain evidence="8">Nigerian</strain>
    </source>
</reference>
<name>A0A803JTL2_XENTR</name>